<dbReference type="InterPro" id="IPR005801">
    <property type="entry name" value="ADC_synthase"/>
</dbReference>
<dbReference type="InterPro" id="IPR004561">
    <property type="entry name" value="IsoChor_synthase"/>
</dbReference>
<comment type="pathway">
    <text evidence="5">Quinol/quinone metabolism; menaquinone biosynthesis.</text>
</comment>
<evidence type="ECO:0000256" key="3">
    <source>
        <dbReference type="ARBA" id="ARBA00022842"/>
    </source>
</evidence>
<keyword evidence="8" id="KW-1185">Reference proteome</keyword>
<protein>
    <recommendedName>
        <fullName evidence="5">Isochorismate synthase MenF</fullName>
        <ecNumber evidence="5">5.4.4.2</ecNumber>
    </recommendedName>
    <alternativeName>
        <fullName evidence="5">Isochorismate mutase</fullName>
    </alternativeName>
</protein>
<evidence type="ECO:0000259" key="6">
    <source>
        <dbReference type="Pfam" id="PF00425"/>
    </source>
</evidence>
<dbReference type="PANTHER" id="PTHR47253:SF4">
    <property type="entry name" value="ISOCHORISMATE SYNTHASE 2, CHLOROPLASTIC"/>
    <property type="match status" value="1"/>
</dbReference>
<dbReference type="InterPro" id="IPR044250">
    <property type="entry name" value="MenF-like"/>
</dbReference>
<comment type="catalytic activity">
    <reaction evidence="1 5">
        <text>chorismate = isochorismate</text>
        <dbReference type="Rhea" id="RHEA:18985"/>
        <dbReference type="ChEBI" id="CHEBI:29748"/>
        <dbReference type="ChEBI" id="CHEBI:29780"/>
        <dbReference type="EC" id="5.4.4.2"/>
    </reaction>
</comment>
<feature type="domain" description="Chorismate-utilising enzyme C-terminal" evidence="6">
    <location>
        <begin position="158"/>
        <end position="409"/>
    </location>
</feature>
<keyword evidence="5" id="KW-0479">Metal-binding</keyword>
<comment type="pathway">
    <text evidence="5">Quinol/quinone metabolism; 1,4-dihydroxy-2-naphthoate biosynthesis; 1,4-dihydroxy-2-naphthoate from chorismate: step 1/7.</text>
</comment>
<dbReference type="Proteomes" id="UP000188820">
    <property type="component" value="Unassembled WGS sequence"/>
</dbReference>
<proteinExistence type="inferred from homology"/>
<accession>A0ABX3KXF3</accession>
<evidence type="ECO:0000256" key="5">
    <source>
        <dbReference type="HAMAP-Rule" id="MF_01935"/>
    </source>
</evidence>
<evidence type="ECO:0000256" key="2">
    <source>
        <dbReference type="ARBA" id="ARBA00005297"/>
    </source>
</evidence>
<dbReference type="PANTHER" id="PTHR47253">
    <property type="match status" value="1"/>
</dbReference>
<comment type="function">
    <text evidence="5">Catalyzes the conversion of chorismate to isochorismate.</text>
</comment>
<keyword evidence="3 5" id="KW-0460">Magnesium</keyword>
<comment type="cofactor">
    <cofactor evidence="5">
        <name>Mg(2+)</name>
        <dbReference type="ChEBI" id="CHEBI:18420"/>
    </cofactor>
</comment>
<evidence type="ECO:0000256" key="4">
    <source>
        <dbReference type="ARBA" id="ARBA00023235"/>
    </source>
</evidence>
<feature type="binding site" evidence="5">
    <location>
        <position position="272"/>
    </location>
    <ligand>
        <name>Mg(2+)</name>
        <dbReference type="ChEBI" id="CHEBI:18420"/>
    </ligand>
</feature>
<gene>
    <name evidence="5" type="primary">menF</name>
    <name evidence="7" type="ORF">BKG89_07450</name>
</gene>
<feature type="active site" description="Proton acceptor" evidence="5">
    <location>
        <position position="178"/>
    </location>
</feature>
<evidence type="ECO:0000313" key="8">
    <source>
        <dbReference type="Proteomes" id="UP000188820"/>
    </source>
</evidence>
<dbReference type="Pfam" id="PF00425">
    <property type="entry name" value="Chorismate_bind"/>
    <property type="match status" value="1"/>
</dbReference>
<evidence type="ECO:0000313" key="7">
    <source>
        <dbReference type="EMBL" id="OOF68754.1"/>
    </source>
</evidence>
<keyword evidence="4 5" id="KW-0413">Isomerase</keyword>
<dbReference type="EMBL" id="MLAA01000033">
    <property type="protein sequence ID" value="OOF68754.1"/>
    <property type="molecule type" value="Genomic_DNA"/>
</dbReference>
<dbReference type="Gene3D" id="3.60.120.10">
    <property type="entry name" value="Anthranilate synthase"/>
    <property type="match status" value="1"/>
</dbReference>
<dbReference type="InterPro" id="IPR034681">
    <property type="entry name" value="MenF"/>
</dbReference>
<feature type="binding site" evidence="5">
    <location>
        <position position="405"/>
    </location>
    <ligand>
        <name>Mg(2+)</name>
        <dbReference type="ChEBI" id="CHEBI:18420"/>
    </ligand>
</feature>
<comment type="similarity">
    <text evidence="2 5">Belongs to the isochorismate synthase family.</text>
</comment>
<evidence type="ECO:0000256" key="1">
    <source>
        <dbReference type="ARBA" id="ARBA00000799"/>
    </source>
</evidence>
<dbReference type="EC" id="5.4.4.2" evidence="5"/>
<feature type="active site" description="Proton donor" evidence="5">
    <location>
        <position position="228"/>
    </location>
</feature>
<keyword evidence="5" id="KW-0474">Menaquinone biosynthesis</keyword>
<dbReference type="RefSeq" id="WP_077463659.1">
    <property type="nucleotide sequence ID" value="NZ_MLAA01000033.1"/>
</dbReference>
<reference evidence="7 8" key="1">
    <citation type="submission" date="2016-10" db="EMBL/GenBank/DDBJ databases">
        <title>Rodentibacter gen. nov. and new species.</title>
        <authorList>
            <person name="Christensen H."/>
        </authorList>
    </citation>
    <scope>NUCLEOTIDE SEQUENCE [LARGE SCALE GENOMIC DNA]</scope>
    <source>
        <strain evidence="7 8">1998236014</strain>
    </source>
</reference>
<comment type="caution">
    <text evidence="7">The sequence shown here is derived from an EMBL/GenBank/DDBJ whole genome shotgun (WGS) entry which is preliminary data.</text>
</comment>
<dbReference type="HAMAP" id="MF_01935">
    <property type="entry name" value="MenF"/>
    <property type="match status" value="1"/>
</dbReference>
<dbReference type="InterPro" id="IPR015890">
    <property type="entry name" value="Chorismate_C"/>
</dbReference>
<organism evidence="7 8">
    <name type="scientific">Rodentibacter caecimuris</name>
    <dbReference type="NCBI Taxonomy" id="1796644"/>
    <lineage>
        <taxon>Bacteria</taxon>
        <taxon>Pseudomonadati</taxon>
        <taxon>Pseudomonadota</taxon>
        <taxon>Gammaproteobacteria</taxon>
        <taxon>Pasteurellales</taxon>
        <taxon>Pasteurellaceae</taxon>
        <taxon>Rodentibacter</taxon>
    </lineage>
</organism>
<dbReference type="SUPFAM" id="SSF56322">
    <property type="entry name" value="ADC synthase"/>
    <property type="match status" value="1"/>
</dbReference>
<sequence length="429" mass="49189">MGSLEQVFADLALQIRQCRYTNSQSILRFQAQVKANIELLSWLKAQTDYPQFYLCFRDQSRTVATIGKVRSFTDLKSAQQFMQQSEYPLIGGMQFYGKSHFVLPEIFIEQQQGILSVSLFIESERLQSFDINASWQKMILLHPLPTTDLQKKPRANQALWHEWVNQALNHIENGTLSKLVLANETCFDTYTHINPQDFLAQSEKKNTGCYHFLWAENPHCHFVGSTPERLFARTHQYLHTEALAGTALMSQDKTYNKQQADWLLNDEKNRIENQLVAEDILQNIQPLIEQVHIGEVEIKPLRKVQHLLRKIQATLRQPYQDSALLQAIHPTAAVCGLPQQQAKKLLPTIETFDRSWYAGTLGIMSLNQAEFCVTIRSAFIELNRVRIFAGAGIVKGSIPSDEWLEIERKASGLISLLEQNENGEEKECQ</sequence>
<name>A0ABX3KXF3_9PAST</name>
<dbReference type="NCBIfam" id="TIGR00543">
    <property type="entry name" value="isochor_syn"/>
    <property type="match status" value="1"/>
</dbReference>